<sequence>MRTIPWDESLRVGIDRIDQQHQQLIDQLNLLMIALQENKAKSEIERIINFLDQYIDQHFGFEENCMNAYQCPVACENKKAHHYFRQTFEEIKHQFRQEGASLSLVLKVNRNLLDWFINHIRKIDMQLKPYISP</sequence>
<dbReference type="Pfam" id="PF01814">
    <property type="entry name" value="Hemerythrin"/>
    <property type="match status" value="1"/>
</dbReference>
<dbReference type="Gene3D" id="1.20.120.50">
    <property type="entry name" value="Hemerythrin-like"/>
    <property type="match status" value="1"/>
</dbReference>
<dbReference type="EMBL" id="CP098611">
    <property type="protein sequence ID" value="USR91765.1"/>
    <property type="molecule type" value="Genomic_DNA"/>
</dbReference>
<dbReference type="SUPFAM" id="SSF47188">
    <property type="entry name" value="Hemerythrin-like"/>
    <property type="match status" value="1"/>
</dbReference>
<dbReference type="PANTHER" id="PTHR37164">
    <property type="entry name" value="BACTERIOHEMERYTHRIN"/>
    <property type="match status" value="1"/>
</dbReference>
<comment type="similarity">
    <text evidence="1">Belongs to the hemerythrin family.</text>
</comment>
<name>A0ABY5ASC9_9CYAN</name>
<dbReference type="InterPro" id="IPR012827">
    <property type="entry name" value="Hemerythrin_metal-bd"/>
</dbReference>
<evidence type="ECO:0000313" key="6">
    <source>
        <dbReference type="Proteomes" id="UP001056708"/>
    </source>
</evidence>
<dbReference type="Proteomes" id="UP001056708">
    <property type="component" value="Chromosome"/>
</dbReference>
<evidence type="ECO:0000256" key="3">
    <source>
        <dbReference type="ARBA" id="ARBA00023004"/>
    </source>
</evidence>
<dbReference type="CDD" id="cd12107">
    <property type="entry name" value="Hemerythrin"/>
    <property type="match status" value="1"/>
</dbReference>
<evidence type="ECO:0000256" key="1">
    <source>
        <dbReference type="ARBA" id="ARBA00010587"/>
    </source>
</evidence>
<evidence type="ECO:0000259" key="4">
    <source>
        <dbReference type="Pfam" id="PF01814"/>
    </source>
</evidence>
<proteinExistence type="inferred from homology"/>
<keyword evidence="6" id="KW-1185">Reference proteome</keyword>
<reference evidence="5" key="1">
    <citation type="submission" date="2022-06" db="EMBL/GenBank/DDBJ databases">
        <title>Genome sequence of Phormidium yuhuli AB48 isolated from an industrial photobioreactor environment.</title>
        <authorList>
            <person name="Qiu Y."/>
            <person name="Noonan A.J.C."/>
            <person name="Dofher K."/>
            <person name="Koch M."/>
            <person name="Kieft B."/>
            <person name="Lin X."/>
            <person name="Ziels R.M."/>
            <person name="Hallam S.J."/>
        </authorList>
    </citation>
    <scope>NUCLEOTIDE SEQUENCE</scope>
    <source>
        <strain evidence="5">AB48</strain>
    </source>
</reference>
<dbReference type="RefSeq" id="WP_252663795.1">
    <property type="nucleotide sequence ID" value="NZ_CP098611.1"/>
</dbReference>
<dbReference type="InterPro" id="IPR050669">
    <property type="entry name" value="Hemerythrin"/>
</dbReference>
<dbReference type="InterPro" id="IPR012312">
    <property type="entry name" value="Hemerythrin-like"/>
</dbReference>
<evidence type="ECO:0000256" key="2">
    <source>
        <dbReference type="ARBA" id="ARBA00022723"/>
    </source>
</evidence>
<feature type="domain" description="Hemerythrin-like" evidence="4">
    <location>
        <begin position="13"/>
        <end position="131"/>
    </location>
</feature>
<dbReference type="NCBIfam" id="TIGR02481">
    <property type="entry name" value="hemeryth_dom"/>
    <property type="match status" value="1"/>
</dbReference>
<dbReference type="InterPro" id="IPR035938">
    <property type="entry name" value="Hemerythrin-like_sf"/>
</dbReference>
<keyword evidence="2" id="KW-0479">Metal-binding</keyword>
<dbReference type="PANTHER" id="PTHR37164:SF1">
    <property type="entry name" value="BACTERIOHEMERYTHRIN"/>
    <property type="match status" value="1"/>
</dbReference>
<gene>
    <name evidence="5" type="ORF">NEA10_03285</name>
</gene>
<evidence type="ECO:0000313" key="5">
    <source>
        <dbReference type="EMBL" id="USR91765.1"/>
    </source>
</evidence>
<accession>A0ABY5ASC9</accession>
<organism evidence="5 6">
    <name type="scientific">Phormidium yuhuli AB48</name>
    <dbReference type="NCBI Taxonomy" id="2940671"/>
    <lineage>
        <taxon>Bacteria</taxon>
        <taxon>Bacillati</taxon>
        <taxon>Cyanobacteriota</taxon>
        <taxon>Cyanophyceae</taxon>
        <taxon>Oscillatoriophycideae</taxon>
        <taxon>Oscillatoriales</taxon>
        <taxon>Oscillatoriaceae</taxon>
        <taxon>Phormidium</taxon>
        <taxon>Phormidium yuhuli</taxon>
    </lineage>
</organism>
<keyword evidence="3" id="KW-0408">Iron</keyword>
<protein>
    <submittedName>
        <fullName evidence="5">Hemerythrin family protein</fullName>
    </submittedName>
</protein>
<dbReference type="NCBIfam" id="NF033749">
    <property type="entry name" value="bact_hemeryth"/>
    <property type="match status" value="1"/>
</dbReference>